<organism evidence="9 10">
    <name type="scientific">Strongyloides stercoralis</name>
    <name type="common">Threadworm</name>
    <dbReference type="NCBI Taxonomy" id="6248"/>
    <lineage>
        <taxon>Eukaryota</taxon>
        <taxon>Metazoa</taxon>
        <taxon>Ecdysozoa</taxon>
        <taxon>Nematoda</taxon>
        <taxon>Chromadorea</taxon>
        <taxon>Rhabditida</taxon>
        <taxon>Tylenchina</taxon>
        <taxon>Panagrolaimomorpha</taxon>
        <taxon>Strongyloidoidea</taxon>
        <taxon>Strongyloididae</taxon>
        <taxon>Strongyloides</taxon>
    </lineage>
</organism>
<comment type="function">
    <text evidence="6">Phosphorylase b kinase catalyzes the phosphorylation of serine in certain substrates, including troponin I.</text>
</comment>
<feature type="domain" description="Phosphorylase b kinase regulatory subunit alpha/beta C-terminal" evidence="8">
    <location>
        <begin position="948"/>
        <end position="1057"/>
    </location>
</feature>
<evidence type="ECO:0000256" key="1">
    <source>
        <dbReference type="ARBA" id="ARBA00005131"/>
    </source>
</evidence>
<evidence type="ECO:0000259" key="8">
    <source>
        <dbReference type="Pfam" id="PF19292"/>
    </source>
</evidence>
<keyword evidence="6" id="KW-1003">Cell membrane</keyword>
<comment type="similarity">
    <text evidence="2 6">Belongs to the phosphorylase b kinase regulatory chain family.</text>
</comment>
<accession>A0AAF5I354</accession>
<keyword evidence="6" id="KW-0636">Prenylation</keyword>
<evidence type="ECO:0000259" key="7">
    <source>
        <dbReference type="Pfam" id="PF00723"/>
    </source>
</evidence>
<comment type="subcellular location">
    <subcellularLocation>
        <location evidence="6">Cell membrane</location>
        <topology evidence="6">Lipid-anchor</topology>
        <orientation evidence="6">Cytoplasmic side</orientation>
    </subcellularLocation>
</comment>
<keyword evidence="6" id="KW-0472">Membrane</keyword>
<dbReference type="PANTHER" id="PTHR10749:SF8">
    <property type="entry name" value="PHOSPHORYLASE B KINASE REGULATORY SUBUNIT BETA"/>
    <property type="match status" value="1"/>
</dbReference>
<dbReference type="Pfam" id="PF00723">
    <property type="entry name" value="Glyco_hydro_15"/>
    <property type="match status" value="1"/>
</dbReference>
<dbReference type="WBParaSite" id="TCONS_00013121.p1">
    <property type="protein sequence ID" value="TCONS_00013121.p1"/>
    <property type="gene ID" value="XLOC_008923"/>
</dbReference>
<dbReference type="SUPFAM" id="SSF48208">
    <property type="entry name" value="Six-hairpin glycosidases"/>
    <property type="match status" value="1"/>
</dbReference>
<dbReference type="InterPro" id="IPR045583">
    <property type="entry name" value="KPBA/B_C"/>
</dbReference>
<dbReference type="PANTHER" id="PTHR10749">
    <property type="entry name" value="PHOSPHORYLASE B KINASE REGULATORY SUBUNIT"/>
    <property type="match status" value="1"/>
</dbReference>
<dbReference type="GO" id="GO:0005516">
    <property type="term" value="F:calmodulin binding"/>
    <property type="evidence" value="ECO:0007669"/>
    <property type="project" value="UniProtKB-KW"/>
</dbReference>
<evidence type="ECO:0000313" key="9">
    <source>
        <dbReference type="Proteomes" id="UP000035681"/>
    </source>
</evidence>
<keyword evidence="3 6" id="KW-0321">Glycogen metabolism</keyword>
<dbReference type="InterPro" id="IPR011613">
    <property type="entry name" value="GH15-like"/>
</dbReference>
<dbReference type="Pfam" id="PF19292">
    <property type="entry name" value="KPBB_C"/>
    <property type="match status" value="1"/>
</dbReference>
<evidence type="ECO:0000256" key="5">
    <source>
        <dbReference type="ARBA" id="ARBA00023277"/>
    </source>
</evidence>
<dbReference type="GO" id="GO:0005964">
    <property type="term" value="C:phosphorylase kinase complex"/>
    <property type="evidence" value="ECO:0007669"/>
    <property type="project" value="TreeGrafter"/>
</dbReference>
<evidence type="ECO:0000256" key="4">
    <source>
        <dbReference type="ARBA" id="ARBA00022860"/>
    </source>
</evidence>
<keyword evidence="5 6" id="KW-0119">Carbohydrate metabolism</keyword>
<evidence type="ECO:0000256" key="6">
    <source>
        <dbReference type="RuleBase" id="RU364123"/>
    </source>
</evidence>
<comment type="pathway">
    <text evidence="1 6">Glycan biosynthesis; glycogen metabolism.</text>
</comment>
<evidence type="ECO:0000256" key="2">
    <source>
        <dbReference type="ARBA" id="ARBA00007128"/>
    </source>
</evidence>
<keyword evidence="6" id="KW-0449">Lipoprotein</keyword>
<keyword evidence="9" id="KW-1185">Reference proteome</keyword>
<reference evidence="10" key="1">
    <citation type="submission" date="2024-02" db="UniProtKB">
        <authorList>
            <consortium name="WormBaseParasite"/>
        </authorList>
    </citation>
    <scope>IDENTIFICATION</scope>
</reference>
<evidence type="ECO:0000256" key="3">
    <source>
        <dbReference type="ARBA" id="ARBA00022600"/>
    </source>
</evidence>
<proteinExistence type="inferred from homology"/>
<feature type="domain" description="GH15-like" evidence="7">
    <location>
        <begin position="63"/>
        <end position="885"/>
    </location>
</feature>
<name>A0AAF5I354_STRER</name>
<protein>
    <recommendedName>
        <fullName evidence="6">Phosphorylase b kinase regulatory subunit</fullName>
    </recommendedName>
</protein>
<dbReference type="GO" id="GO:0005977">
    <property type="term" value="P:glycogen metabolic process"/>
    <property type="evidence" value="ECO:0007669"/>
    <property type="project" value="UniProtKB-KW"/>
</dbReference>
<dbReference type="Proteomes" id="UP000035681">
    <property type="component" value="Unplaced"/>
</dbReference>
<dbReference type="InterPro" id="IPR008928">
    <property type="entry name" value="6-hairpin_glycosidase_sf"/>
</dbReference>
<dbReference type="FunFam" id="1.50.10.10:FF:000065">
    <property type="entry name" value="Phosphorylase b kinase regulatory subunit"/>
    <property type="match status" value="1"/>
</dbReference>
<keyword evidence="4 6" id="KW-0112">Calmodulin-binding</keyword>
<evidence type="ECO:0000313" key="10">
    <source>
        <dbReference type="WBParaSite" id="TCONS_00013121.p1"/>
    </source>
</evidence>
<dbReference type="GO" id="GO:0005886">
    <property type="term" value="C:plasma membrane"/>
    <property type="evidence" value="ECO:0007669"/>
    <property type="project" value="UniProtKB-SubCell"/>
</dbReference>
<sequence length="1132" mass="130803">MREAALDRVSKHSLDMRKRYNRLNSSGTQASRLRKMTKAYLSPFKDFQPRLSQTTLEKTDNFYQMVCRIILDYQSATTGLFPRYSQDKSVGYVKDSIYCALACWACSLAYKRLDDDRGRETSLCQSAVKTMRGILNCWMNQTDKINYFKEKNTPEFALHARFNLQTGDPIPEDFEHLQMDLVALYILALVEMTSLGIQIIYTNHEVAFIQNLVFYIERSYRTPDYGMWERGTRYNNNTTEIHASSLGLVKSALEAINNFNIFGTNGSSSSVIYVDIDGHNRNRTTFETILPRESNSKNTDASLIATIGWPAFATHNPVLFDKTINKCLKHLEGKFGLKRHLRDGYKTEVENKTRKFYNENETSKFDKIECQFPIFFAYLYLTYQLKGDKKMSDKYWEKLECLLVPGDFREGFMILPECYYIDEESYKNEKIHPGSHDYYPISPVECGHHLWSNCVYLIAHMIREKIIHSSDIDPIYRHLPAGQRPIISIRHSAFRGSMNGDPVVQIALIAESPKLQMLLATYGIATQTPHEIEPVQIWPSWRMVEVFNHLGKSKKLNLGGRPPRPFGSLNTCKIFRFFGETILCYPLIFESKDFYVNCDPTVIINDIKREIDFVAKRWKLAGRPTFCLLLRDDNVLGQFFNNMLNLLVCLKNGHMNGVRVRVGRIHQLINTGCVEHIDFVTPESIDFTFDIVREVQIVGTLPKKDSSMTMFGEKEIKYILPSEVENLSHEELVKYASLPSDNNIRMSTFSLCKLKKQFGDDYCINGMPLKNYFEKVYEIACTFGDWYVIRISASVLRKTINNLAPGITNILVRGKQVSIGTDYDVEDIINVPKTPSEIVTKIYEKCKNSDAALFVLYQELIIACSDLIETAPTAFTEVLTIRLAWLMGAIKIILRYIQNGNTLEYGDIEAYLSHIKSKITIFDLPPTIIKEFVYALMTKKNWRLLPIWKRRTLTSSLNMISPKVFDYVWHLLEKCEGGIIIAGEKLTPYPTLKVFTQSELTFSYKIEAILGVIKLPEHRQLLVELIEVLGYLSEHHPEVRITNVLDCDELLNDAYKLFCKDVNICDTPINLARFYEYESEKINNRCDVYLMKSIMKRLLRPNGFISNHRYTLPEEEREEGKDKKNFPMCHIS</sequence>
<dbReference type="AlphaFoldDB" id="A0AAF5I354"/>
<dbReference type="InterPro" id="IPR008734">
    <property type="entry name" value="PHK_A/B_su"/>
</dbReference>